<organism evidence="1 2">
    <name type="scientific">Actinomadura hallensis</name>
    <dbReference type="NCBI Taxonomy" id="337895"/>
    <lineage>
        <taxon>Bacteria</taxon>
        <taxon>Bacillati</taxon>
        <taxon>Actinomycetota</taxon>
        <taxon>Actinomycetes</taxon>
        <taxon>Streptosporangiales</taxon>
        <taxon>Thermomonosporaceae</taxon>
        <taxon>Actinomadura</taxon>
    </lineage>
</organism>
<accession>A0A543IL66</accession>
<dbReference type="OrthoDB" id="3530961at2"/>
<evidence type="ECO:0000313" key="1">
    <source>
        <dbReference type="EMBL" id="TQM71279.1"/>
    </source>
</evidence>
<protein>
    <submittedName>
        <fullName evidence="1">Uncharacterized protein</fullName>
    </submittedName>
</protein>
<dbReference type="RefSeq" id="WP_141972720.1">
    <property type="nucleotide sequence ID" value="NZ_VFPO01000001.1"/>
</dbReference>
<gene>
    <name evidence="1" type="ORF">FHX41_5041</name>
</gene>
<dbReference type="AlphaFoldDB" id="A0A543IL66"/>
<keyword evidence="2" id="KW-1185">Reference proteome</keyword>
<name>A0A543IL66_9ACTN</name>
<comment type="caution">
    <text evidence="1">The sequence shown here is derived from an EMBL/GenBank/DDBJ whole genome shotgun (WGS) entry which is preliminary data.</text>
</comment>
<dbReference type="Proteomes" id="UP000316706">
    <property type="component" value="Unassembled WGS sequence"/>
</dbReference>
<reference evidence="1 2" key="1">
    <citation type="submission" date="2019-06" db="EMBL/GenBank/DDBJ databases">
        <title>Sequencing the genomes of 1000 actinobacteria strains.</title>
        <authorList>
            <person name="Klenk H.-P."/>
        </authorList>
    </citation>
    <scope>NUCLEOTIDE SEQUENCE [LARGE SCALE GENOMIC DNA]</scope>
    <source>
        <strain evidence="1 2">DSM 45043</strain>
    </source>
</reference>
<dbReference type="EMBL" id="VFPO01000001">
    <property type="protein sequence ID" value="TQM71279.1"/>
    <property type="molecule type" value="Genomic_DNA"/>
</dbReference>
<evidence type="ECO:0000313" key="2">
    <source>
        <dbReference type="Proteomes" id="UP000316706"/>
    </source>
</evidence>
<sequence length="139" mass="15160">MSNHTDPTGRTSPIVPGDLFARHQTITGLRALADFLEANPGVPVNEYGETFHVPIRAADDASAVALVDQTAALLGVNAQHDTRRGGHYLATRTFGRITYTVFHIPEQQWTASLARDSYRDNIRLDHHDQGDGSDAGRVA</sequence>
<proteinExistence type="predicted"/>